<dbReference type="Gene3D" id="3.30.920.30">
    <property type="entry name" value="Hypothetical protein"/>
    <property type="match status" value="1"/>
</dbReference>
<dbReference type="PATRIC" id="fig|1538.10.peg.1357"/>
<dbReference type="InterPro" id="IPR012933">
    <property type="entry name" value="HicA_mRNA_interferase"/>
</dbReference>
<proteinExistence type="inferred from homology"/>
<comment type="caution">
    <text evidence="8">The sequence shown here is derived from an EMBL/GenBank/DDBJ whole genome shotgun (WGS) entry which is preliminary data.</text>
</comment>
<gene>
    <name evidence="8" type="ORF">WY13_00858</name>
</gene>
<evidence type="ECO:0000256" key="1">
    <source>
        <dbReference type="ARBA" id="ARBA00006620"/>
    </source>
</evidence>
<keyword evidence="5" id="KW-0378">Hydrolase</keyword>
<keyword evidence="7" id="KW-0346">Stress response</keyword>
<evidence type="ECO:0000256" key="5">
    <source>
        <dbReference type="ARBA" id="ARBA00022801"/>
    </source>
</evidence>
<dbReference type="InterPro" id="IPR038570">
    <property type="entry name" value="HicA_sf"/>
</dbReference>
<comment type="similarity">
    <text evidence="1">Belongs to the HicA mRNA interferase family.</text>
</comment>
<keyword evidence="3" id="KW-0540">Nuclease</keyword>
<evidence type="ECO:0000313" key="8">
    <source>
        <dbReference type="EMBL" id="OAA91293.1"/>
    </source>
</evidence>
<dbReference type="GO" id="GO:0004519">
    <property type="term" value="F:endonuclease activity"/>
    <property type="evidence" value="ECO:0007669"/>
    <property type="project" value="UniProtKB-KW"/>
</dbReference>
<dbReference type="RefSeq" id="WP_063554446.1">
    <property type="nucleotide sequence ID" value="NZ_LITT01000007.1"/>
</dbReference>
<dbReference type="SUPFAM" id="SSF54786">
    <property type="entry name" value="YcfA/nrd intein domain"/>
    <property type="match status" value="1"/>
</dbReference>
<dbReference type="Pfam" id="PF07927">
    <property type="entry name" value="HicA_toxin"/>
    <property type="match status" value="1"/>
</dbReference>
<evidence type="ECO:0000256" key="7">
    <source>
        <dbReference type="ARBA" id="ARBA00023016"/>
    </source>
</evidence>
<evidence type="ECO:0000256" key="2">
    <source>
        <dbReference type="ARBA" id="ARBA00022649"/>
    </source>
</evidence>
<protein>
    <submittedName>
        <fullName evidence="8">YcfA-like protein</fullName>
    </submittedName>
</protein>
<evidence type="ECO:0000256" key="4">
    <source>
        <dbReference type="ARBA" id="ARBA00022759"/>
    </source>
</evidence>
<keyword evidence="6" id="KW-0694">RNA-binding</keyword>
<reference evidence="8 9" key="1">
    <citation type="journal article" date="2015" name="Biotechnol. Bioeng.">
        <title>Genome sequence and phenotypic characterization of Caulobacter segnis.</title>
        <authorList>
            <person name="Patel S."/>
            <person name="Fletcher B."/>
            <person name="Scott D.C."/>
            <person name="Ely B."/>
        </authorList>
    </citation>
    <scope>NUCLEOTIDE SEQUENCE [LARGE SCALE GENOMIC DNA]</scope>
    <source>
        <strain evidence="8 9">ERI-2</strain>
    </source>
</reference>
<dbReference type="GO" id="GO:0016787">
    <property type="term" value="F:hydrolase activity"/>
    <property type="evidence" value="ECO:0007669"/>
    <property type="project" value="UniProtKB-KW"/>
</dbReference>
<evidence type="ECO:0000256" key="3">
    <source>
        <dbReference type="ARBA" id="ARBA00022722"/>
    </source>
</evidence>
<dbReference type="EMBL" id="LITT01000007">
    <property type="protein sequence ID" value="OAA91293.1"/>
    <property type="molecule type" value="Genomic_DNA"/>
</dbReference>
<keyword evidence="2" id="KW-1277">Toxin-antitoxin system</keyword>
<accession>A0A170NKW3</accession>
<name>A0A170NKW3_9CLOT</name>
<sequence length="63" mass="7419">MKSYSSREVMKILEEHGWYLKRIVGDHYQYTDGHKLTTVRHPVKDLGLNNIKSIQKQTGIKFT</sequence>
<dbReference type="OrthoDB" id="9811409at2"/>
<dbReference type="AlphaFoldDB" id="A0A170NKW3"/>
<keyword evidence="4" id="KW-0255">Endonuclease</keyword>
<evidence type="ECO:0000313" key="9">
    <source>
        <dbReference type="Proteomes" id="UP000077407"/>
    </source>
</evidence>
<evidence type="ECO:0000256" key="6">
    <source>
        <dbReference type="ARBA" id="ARBA00022884"/>
    </source>
</evidence>
<organism evidence="8 9">
    <name type="scientific">Clostridium ljungdahlii</name>
    <dbReference type="NCBI Taxonomy" id="1538"/>
    <lineage>
        <taxon>Bacteria</taxon>
        <taxon>Bacillati</taxon>
        <taxon>Bacillota</taxon>
        <taxon>Clostridia</taxon>
        <taxon>Eubacteriales</taxon>
        <taxon>Clostridiaceae</taxon>
        <taxon>Clostridium</taxon>
    </lineage>
</organism>
<dbReference type="GO" id="GO:0003729">
    <property type="term" value="F:mRNA binding"/>
    <property type="evidence" value="ECO:0007669"/>
    <property type="project" value="InterPro"/>
</dbReference>
<dbReference type="Proteomes" id="UP000077407">
    <property type="component" value="Unassembled WGS sequence"/>
</dbReference>